<dbReference type="InterPro" id="IPR055152">
    <property type="entry name" value="Transketolase-like_C_2"/>
</dbReference>
<dbReference type="AlphaFoldDB" id="A0A498BRX9"/>
<accession>A0A498BRX9</accession>
<feature type="domain" description="Transketolase-like C-terminal" evidence="1">
    <location>
        <begin position="2"/>
        <end position="38"/>
    </location>
</feature>
<keyword evidence="3" id="KW-1185">Reference proteome</keyword>
<evidence type="ECO:0000313" key="3">
    <source>
        <dbReference type="Proteomes" id="UP000275461"/>
    </source>
</evidence>
<dbReference type="Proteomes" id="UP000275461">
    <property type="component" value="Unassembled WGS sequence"/>
</dbReference>
<evidence type="ECO:0000313" key="2">
    <source>
        <dbReference type="EMBL" id="RLK46302.1"/>
    </source>
</evidence>
<proteinExistence type="predicted"/>
<dbReference type="Gene3D" id="3.40.50.920">
    <property type="match status" value="1"/>
</dbReference>
<feature type="non-terminal residue" evidence="2">
    <location>
        <position position="1"/>
    </location>
</feature>
<protein>
    <recommendedName>
        <fullName evidence="1">Transketolase-like C-terminal domain-containing protein</fullName>
    </recommendedName>
</protein>
<reference evidence="2 3" key="1">
    <citation type="submission" date="2018-10" db="EMBL/GenBank/DDBJ databases">
        <title>Genomic Encyclopedia of Type Strains, Phase IV (KMG-IV): sequencing the most valuable type-strain genomes for metagenomic binning, comparative biology and taxonomic classification.</title>
        <authorList>
            <person name="Goeker M."/>
        </authorList>
    </citation>
    <scope>NUCLEOTIDE SEQUENCE [LARGE SCALE GENOMIC DNA]</scope>
    <source>
        <strain evidence="2 3">DSM 12769</strain>
    </source>
</reference>
<name>A0A498BRX9_9GAMM</name>
<dbReference type="Pfam" id="PF22613">
    <property type="entry name" value="Transketolase_C_1"/>
    <property type="match status" value="1"/>
</dbReference>
<sequence length="49" mass="5254">AHPMPWQALLGDRGRVIGMETFGESAPGPALYEHFGFTVEAVLEAARAV</sequence>
<dbReference type="SUPFAM" id="SSF52922">
    <property type="entry name" value="TK C-terminal domain-like"/>
    <property type="match status" value="1"/>
</dbReference>
<dbReference type="InterPro" id="IPR009014">
    <property type="entry name" value="Transketo_C/PFOR_II"/>
</dbReference>
<dbReference type="EMBL" id="RCDA01000008">
    <property type="protein sequence ID" value="RLK46302.1"/>
    <property type="molecule type" value="Genomic_DNA"/>
</dbReference>
<organism evidence="2 3">
    <name type="scientific">Alkalispirillum mobile</name>
    <dbReference type="NCBI Taxonomy" id="85925"/>
    <lineage>
        <taxon>Bacteria</taxon>
        <taxon>Pseudomonadati</taxon>
        <taxon>Pseudomonadota</taxon>
        <taxon>Gammaproteobacteria</taxon>
        <taxon>Chromatiales</taxon>
        <taxon>Ectothiorhodospiraceae</taxon>
        <taxon>Alkalispirillum</taxon>
    </lineage>
</organism>
<gene>
    <name evidence="2" type="ORF">DFR31_2750</name>
</gene>
<comment type="caution">
    <text evidence="2">The sequence shown here is derived from an EMBL/GenBank/DDBJ whole genome shotgun (WGS) entry which is preliminary data.</text>
</comment>
<evidence type="ECO:0000259" key="1">
    <source>
        <dbReference type="Pfam" id="PF22613"/>
    </source>
</evidence>